<evidence type="ECO:0000313" key="1">
    <source>
        <dbReference type="EMBL" id="VDI04583.1"/>
    </source>
</evidence>
<sequence length="85" mass="9321">MPSPAPVTAFLMAAAYPLTSLTITKQSLHPLVTSMTSVTIVQHIVAMTGSIAIQDFFKTCAMRVDTWHITRCNIVETLQITTMQP</sequence>
<comment type="caution">
    <text evidence="1">The sequence shown here is derived from an EMBL/GenBank/DDBJ whole genome shotgun (WGS) entry which is preliminary data.</text>
</comment>
<name>A0A8B6CIE3_MYTGA</name>
<proteinExistence type="predicted"/>
<reference evidence="1" key="1">
    <citation type="submission" date="2018-11" db="EMBL/GenBank/DDBJ databases">
        <authorList>
            <person name="Alioto T."/>
            <person name="Alioto T."/>
        </authorList>
    </citation>
    <scope>NUCLEOTIDE SEQUENCE</scope>
</reference>
<organism evidence="1 2">
    <name type="scientific">Mytilus galloprovincialis</name>
    <name type="common">Mediterranean mussel</name>
    <dbReference type="NCBI Taxonomy" id="29158"/>
    <lineage>
        <taxon>Eukaryota</taxon>
        <taxon>Metazoa</taxon>
        <taxon>Spiralia</taxon>
        <taxon>Lophotrochozoa</taxon>
        <taxon>Mollusca</taxon>
        <taxon>Bivalvia</taxon>
        <taxon>Autobranchia</taxon>
        <taxon>Pteriomorphia</taxon>
        <taxon>Mytilida</taxon>
        <taxon>Mytiloidea</taxon>
        <taxon>Mytilidae</taxon>
        <taxon>Mytilinae</taxon>
        <taxon>Mytilus</taxon>
    </lineage>
</organism>
<dbReference type="EMBL" id="UYJE01001729">
    <property type="protein sequence ID" value="VDI04583.1"/>
    <property type="molecule type" value="Genomic_DNA"/>
</dbReference>
<keyword evidence="2" id="KW-1185">Reference proteome</keyword>
<dbReference type="AlphaFoldDB" id="A0A8B6CIE3"/>
<gene>
    <name evidence="1" type="ORF">MGAL_10B037369</name>
</gene>
<accession>A0A8B6CIE3</accession>
<dbReference type="Proteomes" id="UP000596742">
    <property type="component" value="Unassembled WGS sequence"/>
</dbReference>
<protein>
    <submittedName>
        <fullName evidence="1">Uncharacterized protein</fullName>
    </submittedName>
</protein>
<evidence type="ECO:0000313" key="2">
    <source>
        <dbReference type="Proteomes" id="UP000596742"/>
    </source>
</evidence>